<reference evidence="3" key="1">
    <citation type="submission" date="2015-06" db="EMBL/GenBank/DDBJ databases">
        <title>Expansion of signal transduction pathways in fungi by whole-genome duplication.</title>
        <authorList>
            <consortium name="DOE Joint Genome Institute"/>
            <person name="Corrochano L.M."/>
            <person name="Kuo A."/>
            <person name="Marcet-Houben M."/>
            <person name="Polaino S."/>
            <person name="Salamov A."/>
            <person name="Villalobos J.M."/>
            <person name="Alvarez M.I."/>
            <person name="Avalos J."/>
            <person name="Benito E.P."/>
            <person name="Benoit I."/>
            <person name="Burger G."/>
            <person name="Camino L.P."/>
            <person name="Canovas D."/>
            <person name="Cerda-Olmedo E."/>
            <person name="Cheng J.-F."/>
            <person name="Dominguez A."/>
            <person name="Elias M."/>
            <person name="Eslava A.P."/>
            <person name="Glaser F."/>
            <person name="Grimwood J."/>
            <person name="Gutierrez G."/>
            <person name="Heitman J."/>
            <person name="Henrissat B."/>
            <person name="Iturriaga E.A."/>
            <person name="Lang B.F."/>
            <person name="Lavin J.L."/>
            <person name="Lee S."/>
            <person name="Li W."/>
            <person name="Lindquist E."/>
            <person name="Lopez-Garcia S."/>
            <person name="Luque E.M."/>
            <person name="Marcos A.T."/>
            <person name="Martin J."/>
            <person name="McCluskey K."/>
            <person name="Medina H.R."/>
            <person name="Miralles-Duran A."/>
            <person name="Miyazaki A."/>
            <person name="Munoz-Torres E."/>
            <person name="Oguiza J.A."/>
            <person name="Ohm R."/>
            <person name="Olmedo M."/>
            <person name="Orejas M."/>
            <person name="Ortiz-Castellanos L."/>
            <person name="Pisabarro A.G."/>
            <person name="Rodriguez-Romero J."/>
            <person name="Ruiz-Herrera J."/>
            <person name="Ruiz-Vazquez R."/>
            <person name="Sanz C."/>
            <person name="Schackwitz W."/>
            <person name="Schmutz J."/>
            <person name="Shahriari M."/>
            <person name="Shelest E."/>
            <person name="Silva-Franco F."/>
            <person name="Soanes D."/>
            <person name="Syed K."/>
            <person name="Tagua V.G."/>
            <person name="Talbot N.J."/>
            <person name="Thon M."/>
            <person name="De vries R.P."/>
            <person name="Wiebenga A."/>
            <person name="Yadav J.S."/>
            <person name="Braun E.L."/>
            <person name="Baker S."/>
            <person name="Garre V."/>
            <person name="Horwitz B."/>
            <person name="Torres-Martinez S."/>
            <person name="Idnurm A."/>
            <person name="Herrera-Estrella A."/>
            <person name="Gabaldon T."/>
            <person name="Grigoriev I.V."/>
        </authorList>
    </citation>
    <scope>NUCLEOTIDE SEQUENCE [LARGE SCALE GENOMIC DNA]</scope>
    <source>
        <strain evidence="3">NRRL 1555(-)</strain>
    </source>
</reference>
<feature type="compositionally biased region" description="Polar residues" evidence="1">
    <location>
        <begin position="13"/>
        <end position="23"/>
    </location>
</feature>
<accession>A0A163A2Y8</accession>
<protein>
    <submittedName>
        <fullName evidence="2">Uncharacterized protein</fullName>
    </submittedName>
</protein>
<dbReference type="GeneID" id="28997507"/>
<dbReference type="EMBL" id="KV440988">
    <property type="protein sequence ID" value="OAD70701.1"/>
    <property type="molecule type" value="Genomic_DNA"/>
</dbReference>
<dbReference type="Proteomes" id="UP000077315">
    <property type="component" value="Unassembled WGS sequence"/>
</dbReference>
<dbReference type="InParanoid" id="A0A163A2Y8"/>
<name>A0A163A2Y8_PHYB8</name>
<dbReference type="OrthoDB" id="2277186at2759"/>
<dbReference type="VEuPathDB" id="FungiDB:PHYBLDRAFT_171447"/>
<proteinExistence type="predicted"/>
<evidence type="ECO:0000256" key="1">
    <source>
        <dbReference type="SAM" id="MobiDB-lite"/>
    </source>
</evidence>
<feature type="region of interest" description="Disordered" evidence="1">
    <location>
        <begin position="1"/>
        <end position="49"/>
    </location>
</feature>
<evidence type="ECO:0000313" key="3">
    <source>
        <dbReference type="Proteomes" id="UP000077315"/>
    </source>
</evidence>
<dbReference type="AlphaFoldDB" id="A0A163A2Y8"/>
<keyword evidence="3" id="KW-1185">Reference proteome</keyword>
<organism evidence="2 3">
    <name type="scientific">Phycomyces blakesleeanus (strain ATCC 8743b / DSM 1359 / FGSC 10004 / NBRC 33097 / NRRL 1555)</name>
    <dbReference type="NCBI Taxonomy" id="763407"/>
    <lineage>
        <taxon>Eukaryota</taxon>
        <taxon>Fungi</taxon>
        <taxon>Fungi incertae sedis</taxon>
        <taxon>Mucoromycota</taxon>
        <taxon>Mucoromycotina</taxon>
        <taxon>Mucoromycetes</taxon>
        <taxon>Mucorales</taxon>
        <taxon>Phycomycetaceae</taxon>
        <taxon>Phycomyces</taxon>
    </lineage>
</organism>
<dbReference type="RefSeq" id="XP_018288741.1">
    <property type="nucleotide sequence ID" value="XM_018436601.1"/>
</dbReference>
<gene>
    <name evidence="2" type="ORF">PHYBLDRAFT_171447</name>
</gene>
<sequence length="251" mass="27422">MDLPDNIPGTFPESISKTTIRTDSSLLDSPPQTPPLSLSPPQQQSPHVMADPVYRSPQLTTSAAVQQRRRLQQRPPRIMTIADERPPSRQALLWGHFKYMTIAFVRFALKHSHLALLINLFHHSWNARSFLVSARHSRIDRDRLGTMGSMHLAFAVLSGLTLRDRKKTTEHSALLVLTIAALGQAWSHIATIMSWTKGFGGSINRSSNGGGGGGMINGGGPLTMQLGSFLDSLVLGVTAVAFYQAEGNFST</sequence>
<evidence type="ECO:0000313" key="2">
    <source>
        <dbReference type="EMBL" id="OAD70701.1"/>
    </source>
</evidence>